<dbReference type="Proteomes" id="UP000016922">
    <property type="component" value="Unassembled WGS sequence"/>
</dbReference>
<protein>
    <recommendedName>
        <fullName evidence="1">Protein AF-9 homolog</fullName>
    </recommendedName>
</protein>
<feature type="region of interest" description="Disordered" evidence="7">
    <location>
        <begin position="171"/>
        <end position="227"/>
    </location>
</feature>
<dbReference type="AlphaFoldDB" id="S3DI28"/>
<dbReference type="RefSeq" id="XP_008081420.1">
    <property type="nucleotide sequence ID" value="XM_008083229.1"/>
</dbReference>
<reference evidence="9 10" key="1">
    <citation type="journal article" date="2013" name="BMC Genomics">
        <title>Genomics-driven discovery of the pneumocandin biosynthetic gene cluster in the fungus Glarea lozoyensis.</title>
        <authorList>
            <person name="Chen L."/>
            <person name="Yue Q."/>
            <person name="Zhang X."/>
            <person name="Xiang M."/>
            <person name="Wang C."/>
            <person name="Li S."/>
            <person name="Che Y."/>
            <person name="Ortiz-Lopez F.J."/>
            <person name="Bills G.F."/>
            <person name="Liu X."/>
            <person name="An Z."/>
        </authorList>
    </citation>
    <scope>NUCLEOTIDE SEQUENCE [LARGE SCALE GENOMIC DNA]</scope>
    <source>
        <strain evidence="10">ATCC 20868 / MF5171</strain>
    </source>
</reference>
<dbReference type="InterPro" id="IPR005033">
    <property type="entry name" value="YEATS"/>
</dbReference>
<dbReference type="GO" id="GO:0006355">
    <property type="term" value="P:regulation of DNA-templated transcription"/>
    <property type="evidence" value="ECO:0007669"/>
    <property type="project" value="InterPro"/>
</dbReference>
<feature type="domain" description="YEATS" evidence="8">
    <location>
        <begin position="9"/>
        <end position="167"/>
    </location>
</feature>
<evidence type="ECO:0000256" key="4">
    <source>
        <dbReference type="ARBA" id="ARBA00023242"/>
    </source>
</evidence>
<dbReference type="GO" id="GO:0000812">
    <property type="term" value="C:Swr1 complex"/>
    <property type="evidence" value="ECO:0007669"/>
    <property type="project" value="EnsemblFungi"/>
</dbReference>
<proteinExistence type="predicted"/>
<keyword evidence="3" id="KW-0804">Transcription</keyword>
<gene>
    <name evidence="9" type="ORF">GLAREA_12447</name>
</gene>
<evidence type="ECO:0000256" key="5">
    <source>
        <dbReference type="PROSITE-ProRule" id="PRU00376"/>
    </source>
</evidence>
<keyword evidence="4 5" id="KW-0539">Nucleus</keyword>
<feature type="coiled-coil region" evidence="6">
    <location>
        <begin position="227"/>
        <end position="254"/>
    </location>
</feature>
<dbReference type="CDD" id="cd16908">
    <property type="entry name" value="YEATS_Yaf9_like"/>
    <property type="match status" value="1"/>
</dbReference>
<dbReference type="GO" id="GO:0000781">
    <property type="term" value="C:chromosome, telomeric region"/>
    <property type="evidence" value="ECO:0007669"/>
    <property type="project" value="GOC"/>
</dbReference>
<accession>S3DI28</accession>
<evidence type="ECO:0000256" key="6">
    <source>
        <dbReference type="SAM" id="Coils"/>
    </source>
</evidence>
<dbReference type="STRING" id="1116229.S3DI28"/>
<evidence type="ECO:0000313" key="10">
    <source>
        <dbReference type="Proteomes" id="UP000016922"/>
    </source>
</evidence>
<dbReference type="GeneID" id="19471488"/>
<keyword evidence="2" id="KW-0805">Transcription regulation</keyword>
<evidence type="ECO:0000256" key="7">
    <source>
        <dbReference type="SAM" id="MobiDB-lite"/>
    </source>
</evidence>
<dbReference type="GO" id="GO:0006281">
    <property type="term" value="P:DNA repair"/>
    <property type="evidence" value="ECO:0007669"/>
    <property type="project" value="EnsemblFungi"/>
</dbReference>
<dbReference type="KEGG" id="glz:GLAREA_12447"/>
<keyword evidence="10" id="KW-1185">Reference proteome</keyword>
<dbReference type="PANTHER" id="PTHR47573">
    <property type="entry name" value="PROTEIN AF-9 HOMOLOG"/>
    <property type="match status" value="1"/>
</dbReference>
<dbReference type="PROSITE" id="PS51037">
    <property type="entry name" value="YEATS"/>
    <property type="match status" value="1"/>
</dbReference>
<dbReference type="OMA" id="EDHTHQW"/>
<name>S3DI28_GLAL2</name>
<dbReference type="GO" id="GO:0031509">
    <property type="term" value="P:subtelomeric heterochromatin formation"/>
    <property type="evidence" value="ECO:0007669"/>
    <property type="project" value="EnsemblFungi"/>
</dbReference>
<dbReference type="PANTHER" id="PTHR47573:SF1">
    <property type="entry name" value="PROTEIN AF-9 HOMOLOG"/>
    <property type="match status" value="1"/>
</dbReference>
<sequence>MAPPNTNKRCKGVQIFRPFVFGSTARLFDPVTNPKPAGTPDDHTHSWTVFVKGVDDVDITYWCKKVTFKLHDSIPNPTRIIENVQPGTPFQVSETGWGEFEIVIKIYYVPEASEKPQTLYHHLRLHPYGTDAEKEEMRTKGEVISWSYEEQLFNEPNEQFFDLLTSPVDRKAAGGKGGKGKGTKLMRGGMVGSTGERTALIPVGSRPGQPYSRETEKKEMRRMGEAKAKVDEMVKEAQRQYMDAERELAALRQG</sequence>
<dbReference type="EMBL" id="KE145361">
    <property type="protein sequence ID" value="EPE31691.1"/>
    <property type="molecule type" value="Genomic_DNA"/>
</dbReference>
<dbReference type="HOGENOM" id="CLU_051385_2_0_1"/>
<evidence type="ECO:0000259" key="8">
    <source>
        <dbReference type="PROSITE" id="PS51037"/>
    </source>
</evidence>
<feature type="compositionally biased region" description="Basic and acidic residues" evidence="7">
    <location>
        <begin position="213"/>
        <end position="227"/>
    </location>
</feature>
<evidence type="ECO:0000256" key="1">
    <source>
        <dbReference type="ARBA" id="ARBA00022408"/>
    </source>
</evidence>
<evidence type="ECO:0000313" key="9">
    <source>
        <dbReference type="EMBL" id="EPE31691.1"/>
    </source>
</evidence>
<dbReference type="Pfam" id="PF03366">
    <property type="entry name" value="YEATS"/>
    <property type="match status" value="1"/>
</dbReference>
<dbReference type="Gene3D" id="2.60.40.1970">
    <property type="entry name" value="YEATS domain"/>
    <property type="match status" value="1"/>
</dbReference>
<dbReference type="eggNOG" id="KOG3149">
    <property type="taxonomic scope" value="Eukaryota"/>
</dbReference>
<evidence type="ECO:0000256" key="2">
    <source>
        <dbReference type="ARBA" id="ARBA00023015"/>
    </source>
</evidence>
<organism evidence="9 10">
    <name type="scientific">Glarea lozoyensis (strain ATCC 20868 / MF5171)</name>
    <dbReference type="NCBI Taxonomy" id="1116229"/>
    <lineage>
        <taxon>Eukaryota</taxon>
        <taxon>Fungi</taxon>
        <taxon>Dikarya</taxon>
        <taxon>Ascomycota</taxon>
        <taxon>Pezizomycotina</taxon>
        <taxon>Leotiomycetes</taxon>
        <taxon>Helotiales</taxon>
        <taxon>Helotiaceae</taxon>
        <taxon>Glarea</taxon>
    </lineage>
</organism>
<dbReference type="OrthoDB" id="16041at2759"/>
<keyword evidence="6" id="KW-0175">Coiled coil</keyword>
<dbReference type="GO" id="GO:0035267">
    <property type="term" value="C:NuA4 histone acetyltransferase complex"/>
    <property type="evidence" value="ECO:0007669"/>
    <property type="project" value="EnsemblFungi"/>
</dbReference>
<evidence type="ECO:0000256" key="3">
    <source>
        <dbReference type="ARBA" id="ARBA00023163"/>
    </source>
</evidence>
<dbReference type="InterPro" id="IPR038704">
    <property type="entry name" value="YEAST_sf"/>
</dbReference>
<dbReference type="InterPro" id="IPR055129">
    <property type="entry name" value="YEATS_dom"/>
</dbReference>
<comment type="subcellular location">
    <subcellularLocation>
        <location evidence="5">Nucleus</location>
    </subcellularLocation>
</comment>